<feature type="compositionally biased region" description="Pro residues" evidence="1">
    <location>
        <begin position="364"/>
        <end position="384"/>
    </location>
</feature>
<evidence type="ECO:0000256" key="1">
    <source>
        <dbReference type="SAM" id="MobiDB-lite"/>
    </source>
</evidence>
<feature type="compositionally biased region" description="Low complexity" evidence="1">
    <location>
        <begin position="302"/>
        <end position="319"/>
    </location>
</feature>
<proteinExistence type="predicted"/>
<keyword evidence="5" id="KW-1185">Reference proteome</keyword>
<feature type="chain" id="PRO_5035480833" description="Lysine-specific metallo-endopeptidase domain-containing protein" evidence="2">
    <location>
        <begin position="20"/>
        <end position="501"/>
    </location>
</feature>
<reference evidence="4" key="1">
    <citation type="journal article" date="2021" name="Nat. Commun.">
        <title>Genetic determinants of endophytism in the Arabidopsis root mycobiome.</title>
        <authorList>
            <person name="Mesny F."/>
            <person name="Miyauchi S."/>
            <person name="Thiergart T."/>
            <person name="Pickel B."/>
            <person name="Atanasova L."/>
            <person name="Karlsson M."/>
            <person name="Huettel B."/>
            <person name="Barry K.W."/>
            <person name="Haridas S."/>
            <person name="Chen C."/>
            <person name="Bauer D."/>
            <person name="Andreopoulos W."/>
            <person name="Pangilinan J."/>
            <person name="LaButti K."/>
            <person name="Riley R."/>
            <person name="Lipzen A."/>
            <person name="Clum A."/>
            <person name="Drula E."/>
            <person name="Henrissat B."/>
            <person name="Kohler A."/>
            <person name="Grigoriev I.V."/>
            <person name="Martin F.M."/>
            <person name="Hacquard S."/>
        </authorList>
    </citation>
    <scope>NUCLEOTIDE SEQUENCE</scope>
    <source>
        <strain evidence="4">MPI-CAGE-AT-0016</strain>
    </source>
</reference>
<dbReference type="Proteomes" id="UP000813385">
    <property type="component" value="Unassembled WGS sequence"/>
</dbReference>
<dbReference type="InterPro" id="IPR029463">
    <property type="entry name" value="Lys_MEP"/>
</dbReference>
<dbReference type="CDD" id="cd11008">
    <property type="entry name" value="M35_deuterolysin_like"/>
    <property type="match status" value="1"/>
</dbReference>
<evidence type="ECO:0000256" key="2">
    <source>
        <dbReference type="SAM" id="SignalP"/>
    </source>
</evidence>
<dbReference type="GO" id="GO:0004222">
    <property type="term" value="F:metalloendopeptidase activity"/>
    <property type="evidence" value="ECO:0007669"/>
    <property type="project" value="InterPro"/>
</dbReference>
<dbReference type="SUPFAM" id="SSF55486">
    <property type="entry name" value="Metalloproteases ('zincins'), catalytic domain"/>
    <property type="match status" value="1"/>
</dbReference>
<feature type="region of interest" description="Disordered" evidence="1">
    <location>
        <begin position="302"/>
        <end position="426"/>
    </location>
</feature>
<dbReference type="OrthoDB" id="4811013at2759"/>
<organism evidence="4 5">
    <name type="scientific">Plectosphaerella cucumerina</name>
    <dbReference type="NCBI Taxonomy" id="40658"/>
    <lineage>
        <taxon>Eukaryota</taxon>
        <taxon>Fungi</taxon>
        <taxon>Dikarya</taxon>
        <taxon>Ascomycota</taxon>
        <taxon>Pezizomycotina</taxon>
        <taxon>Sordariomycetes</taxon>
        <taxon>Hypocreomycetidae</taxon>
        <taxon>Glomerellales</taxon>
        <taxon>Plectosphaerellaceae</taxon>
        <taxon>Plectosphaerella</taxon>
    </lineage>
</organism>
<feature type="region of interest" description="Disordered" evidence="1">
    <location>
        <begin position="446"/>
        <end position="474"/>
    </location>
</feature>
<keyword evidence="2" id="KW-0732">Signal</keyword>
<sequence>MTKHASLLLLSAAVAAAGALPRGSIGWLLQRDIANVFVVTGNPNYGCTPQEVASLETGVTDAVTLAQAAIRGLASADVVTSPAFVDWLGATNGPRRTAISAIYGGVASNLLNPGQGSQVTNTVGRGQNDLVYVCPQAGRNADPDCDQGNVIAWALGHDGTGSGNWIALCPLFFDPRQMGTLAQSQAAFSQGRYQDSFGLTLLHEATHQAEIVGAGADTDDHSYELAEMKLLPDNQKIDNAESLAVFALDALANPERLRPAASCPAPPRNAPRFLEEREHPRMIRRQAQPGDTITITENGRTTTVVVTGTNDPTTVALTTTGGGNDPAPPPPQPTPTQPDQSAPPPADPPAPTTTDNNGGGGGVPVPPVPPPAPPAPPVAPPVAPPGGGGNDPPQQPTNEPTPTTTDPPCTTAPPFNPTGRRPNDVIKNPAGMAAILALMNGDAGGGGGGGGTAQPTDTQLTTQTQAPTQATGASQTVIITQSDGTVTTQTILVENGPTPTA</sequence>
<name>A0A8K0TTZ8_9PEZI</name>
<comment type="caution">
    <text evidence="4">The sequence shown here is derived from an EMBL/GenBank/DDBJ whole genome shotgun (WGS) entry which is preliminary data.</text>
</comment>
<feature type="region of interest" description="Disordered" evidence="1">
    <location>
        <begin position="258"/>
        <end position="278"/>
    </location>
</feature>
<dbReference type="AlphaFoldDB" id="A0A8K0TTZ8"/>
<feature type="compositionally biased region" description="Pro residues" evidence="1">
    <location>
        <begin position="326"/>
        <end position="351"/>
    </location>
</feature>
<dbReference type="Gene3D" id="3.40.390.10">
    <property type="entry name" value="Collagenase (Catalytic Domain)"/>
    <property type="match status" value="1"/>
</dbReference>
<protein>
    <recommendedName>
        <fullName evidence="3">Lysine-specific metallo-endopeptidase domain-containing protein</fullName>
    </recommendedName>
</protein>
<evidence type="ECO:0000313" key="4">
    <source>
        <dbReference type="EMBL" id="KAH7374531.1"/>
    </source>
</evidence>
<feature type="compositionally biased region" description="Low complexity" evidence="1">
    <location>
        <begin position="396"/>
        <end position="409"/>
    </location>
</feature>
<feature type="signal peptide" evidence="2">
    <location>
        <begin position="1"/>
        <end position="19"/>
    </location>
</feature>
<feature type="domain" description="Lysine-specific metallo-endopeptidase" evidence="3">
    <location>
        <begin position="127"/>
        <end position="247"/>
    </location>
</feature>
<accession>A0A8K0TTZ8</accession>
<dbReference type="EMBL" id="JAGPXD010000001">
    <property type="protein sequence ID" value="KAH7374531.1"/>
    <property type="molecule type" value="Genomic_DNA"/>
</dbReference>
<evidence type="ECO:0000259" key="3">
    <source>
        <dbReference type="Pfam" id="PF14521"/>
    </source>
</evidence>
<gene>
    <name evidence="4" type="ORF">B0T11DRAFT_334105</name>
</gene>
<feature type="compositionally biased region" description="Low complexity" evidence="1">
    <location>
        <begin position="453"/>
        <end position="474"/>
    </location>
</feature>
<dbReference type="InterPro" id="IPR024079">
    <property type="entry name" value="MetalloPept_cat_dom_sf"/>
</dbReference>
<dbReference type="Pfam" id="PF14521">
    <property type="entry name" value="Aspzincin_M35"/>
    <property type="match status" value="1"/>
</dbReference>
<evidence type="ECO:0000313" key="5">
    <source>
        <dbReference type="Proteomes" id="UP000813385"/>
    </source>
</evidence>